<dbReference type="SUPFAM" id="SSF50129">
    <property type="entry name" value="GroES-like"/>
    <property type="match status" value="1"/>
</dbReference>
<sequence length="338" mass="35158">MRKMRAVQVGAAGGALELVERDVPAPGAGQVLIKVQACGICHSDSLTKEGLWPGLQFPRVPGHEVAGVIDTVGAGVEGWKAGERVGVGWHGGHCGRCAACRRGHFVVCEKAQVPGISYDGGYADYLVAPVEALARMPDDLKDVEAAPLLCAGITTFNALRNSGARAGDLVAVLGIGGLGHLGVQFARRMGFNTVAIARGEDKAPLAKQLGAHHYIDSRSQDVAEALKALGGAKVILATVTSGDAMTATLGGLGLDGKLIILGVADKPIEVPPVQFIMGRNAVQGWPSGSSADSEDTLAFSALADVKPMIETYPLERAAEAYERMMSGAARFRVVLTMQ</sequence>
<keyword evidence="4 7" id="KW-0862">Zinc</keyword>
<proteinExistence type="inferred from homology"/>
<dbReference type="InterPro" id="IPR036291">
    <property type="entry name" value="NAD(P)-bd_dom_sf"/>
</dbReference>
<dbReference type="KEGG" id="bph:Bphy_6430"/>
<dbReference type="HOGENOM" id="CLU_026673_20_1_4"/>
<dbReference type="RefSeq" id="WP_012405619.1">
    <property type="nucleotide sequence ID" value="NC_010625.1"/>
</dbReference>
<dbReference type="PANTHER" id="PTHR42940">
    <property type="entry name" value="ALCOHOL DEHYDROGENASE 1-RELATED"/>
    <property type="match status" value="1"/>
</dbReference>
<dbReference type="PANTHER" id="PTHR42940:SF7">
    <property type="entry name" value="ALCOHOL DEHYDROGENASE-LIKE N-TERMINAL DOMAIN-CONTAINING PROTEIN"/>
    <property type="match status" value="1"/>
</dbReference>
<dbReference type="GO" id="GO:0008270">
    <property type="term" value="F:zinc ion binding"/>
    <property type="evidence" value="ECO:0007669"/>
    <property type="project" value="InterPro"/>
</dbReference>
<evidence type="ECO:0000313" key="9">
    <source>
        <dbReference type="EMBL" id="ACC75460.1"/>
    </source>
</evidence>
<geneLocation type="plasmid" evidence="9 10">
    <name>pBPHY01</name>
</geneLocation>
<dbReference type="InterPro" id="IPR011032">
    <property type="entry name" value="GroES-like_sf"/>
</dbReference>
<dbReference type="GO" id="GO:0005737">
    <property type="term" value="C:cytoplasm"/>
    <property type="evidence" value="ECO:0007669"/>
    <property type="project" value="TreeGrafter"/>
</dbReference>
<accession>B2JWY3</accession>
<evidence type="ECO:0000259" key="8">
    <source>
        <dbReference type="SMART" id="SM00829"/>
    </source>
</evidence>
<dbReference type="Gene3D" id="3.90.180.10">
    <property type="entry name" value="Medium-chain alcohol dehydrogenases, catalytic domain"/>
    <property type="match status" value="1"/>
</dbReference>
<dbReference type="OrthoDB" id="9771084at2"/>
<comment type="similarity">
    <text evidence="2 7">Belongs to the zinc-containing alcohol dehydrogenase family.</text>
</comment>
<dbReference type="InterPro" id="IPR002328">
    <property type="entry name" value="ADH_Zn_CS"/>
</dbReference>
<dbReference type="SUPFAM" id="SSF51735">
    <property type="entry name" value="NAD(P)-binding Rossmann-fold domains"/>
    <property type="match status" value="1"/>
</dbReference>
<dbReference type="FunFam" id="3.40.50.720:FF:000039">
    <property type="entry name" value="Alcohol dehydrogenase AdhP"/>
    <property type="match status" value="1"/>
</dbReference>
<evidence type="ECO:0000256" key="3">
    <source>
        <dbReference type="ARBA" id="ARBA00022723"/>
    </source>
</evidence>
<protein>
    <submittedName>
        <fullName evidence="9">Alcohol dehydrogenase GroES domain protein</fullName>
    </submittedName>
</protein>
<evidence type="ECO:0000256" key="1">
    <source>
        <dbReference type="ARBA" id="ARBA00001947"/>
    </source>
</evidence>
<keyword evidence="5" id="KW-0560">Oxidoreductase</keyword>
<dbReference type="AlphaFoldDB" id="B2JWY3"/>
<keyword evidence="10" id="KW-1185">Reference proteome</keyword>
<keyword evidence="6" id="KW-0520">NAD</keyword>
<dbReference type="CDD" id="cd08296">
    <property type="entry name" value="CAD_like"/>
    <property type="match status" value="1"/>
</dbReference>
<name>B2JWY3_PARP8</name>
<evidence type="ECO:0000313" key="10">
    <source>
        <dbReference type="Proteomes" id="UP000001192"/>
    </source>
</evidence>
<evidence type="ECO:0000256" key="6">
    <source>
        <dbReference type="ARBA" id="ARBA00023027"/>
    </source>
</evidence>
<evidence type="ECO:0000256" key="4">
    <source>
        <dbReference type="ARBA" id="ARBA00022833"/>
    </source>
</evidence>
<keyword evidence="3 7" id="KW-0479">Metal-binding</keyword>
<comment type="cofactor">
    <cofactor evidence="1 7">
        <name>Zn(2+)</name>
        <dbReference type="ChEBI" id="CHEBI:29105"/>
    </cofactor>
</comment>
<dbReference type="Pfam" id="PF08240">
    <property type="entry name" value="ADH_N"/>
    <property type="match status" value="1"/>
</dbReference>
<dbReference type="Pfam" id="PF00107">
    <property type="entry name" value="ADH_zinc_N"/>
    <property type="match status" value="1"/>
</dbReference>
<dbReference type="InterPro" id="IPR013154">
    <property type="entry name" value="ADH-like_N"/>
</dbReference>
<evidence type="ECO:0000256" key="5">
    <source>
        <dbReference type="ARBA" id="ARBA00023002"/>
    </source>
</evidence>
<evidence type="ECO:0000256" key="2">
    <source>
        <dbReference type="ARBA" id="ARBA00008072"/>
    </source>
</evidence>
<keyword evidence="9" id="KW-0614">Plasmid</keyword>
<dbReference type="PROSITE" id="PS00059">
    <property type="entry name" value="ADH_ZINC"/>
    <property type="match status" value="1"/>
</dbReference>
<dbReference type="EMBL" id="CP001045">
    <property type="protein sequence ID" value="ACC75460.1"/>
    <property type="molecule type" value="Genomic_DNA"/>
</dbReference>
<dbReference type="InterPro" id="IPR020843">
    <property type="entry name" value="ER"/>
</dbReference>
<dbReference type="GO" id="GO:0004022">
    <property type="term" value="F:alcohol dehydrogenase (NAD+) activity"/>
    <property type="evidence" value="ECO:0007669"/>
    <property type="project" value="TreeGrafter"/>
</dbReference>
<organism evidence="9 10">
    <name type="scientific">Paraburkholderia phymatum (strain DSM 17167 / CIP 108236 / LMG 21445 / STM815)</name>
    <name type="common">Burkholderia phymatum</name>
    <dbReference type="NCBI Taxonomy" id="391038"/>
    <lineage>
        <taxon>Bacteria</taxon>
        <taxon>Pseudomonadati</taxon>
        <taxon>Pseudomonadota</taxon>
        <taxon>Betaproteobacteria</taxon>
        <taxon>Burkholderiales</taxon>
        <taxon>Burkholderiaceae</taxon>
        <taxon>Paraburkholderia</taxon>
    </lineage>
</organism>
<dbReference type="SMART" id="SM00829">
    <property type="entry name" value="PKS_ER"/>
    <property type="match status" value="1"/>
</dbReference>
<dbReference type="InterPro" id="IPR013149">
    <property type="entry name" value="ADH-like_C"/>
</dbReference>
<gene>
    <name evidence="9" type="ordered locus">Bphy_6430</name>
</gene>
<feature type="domain" description="Enoyl reductase (ER)" evidence="8">
    <location>
        <begin position="13"/>
        <end position="335"/>
    </location>
</feature>
<dbReference type="Proteomes" id="UP000001192">
    <property type="component" value="Plasmid pBPHY01"/>
</dbReference>
<reference evidence="10" key="1">
    <citation type="journal article" date="2014" name="Stand. Genomic Sci.">
        <title>Complete genome sequence of Burkholderia phymatum STM815(T), a broad host range and efficient nitrogen-fixing symbiont of Mimosa species.</title>
        <authorList>
            <person name="Moulin L."/>
            <person name="Klonowska A."/>
            <person name="Caroline B."/>
            <person name="Booth K."/>
            <person name="Vriezen J.A."/>
            <person name="Melkonian R."/>
            <person name="James E.K."/>
            <person name="Young J.P."/>
            <person name="Bena G."/>
            <person name="Hauser L."/>
            <person name="Land M."/>
            <person name="Kyrpides N."/>
            <person name="Bruce D."/>
            <person name="Chain P."/>
            <person name="Copeland A."/>
            <person name="Pitluck S."/>
            <person name="Woyke T."/>
            <person name="Lizotte-Waniewski M."/>
            <person name="Bristow J."/>
            <person name="Riley M."/>
        </authorList>
    </citation>
    <scope>NUCLEOTIDE SEQUENCE [LARGE SCALE GENOMIC DNA]</scope>
    <source>
        <strain evidence="10">DSM 17167 / CIP 108236 / LMG 21445 / STM815</strain>
        <plasmid evidence="10">Plasmid pBPHY01</plasmid>
    </source>
</reference>
<dbReference type="Gene3D" id="3.40.50.720">
    <property type="entry name" value="NAD(P)-binding Rossmann-like Domain"/>
    <property type="match status" value="1"/>
</dbReference>
<evidence type="ECO:0000256" key="7">
    <source>
        <dbReference type="RuleBase" id="RU361277"/>
    </source>
</evidence>